<protein>
    <submittedName>
        <fullName evidence="1">Four helix bundle protein</fullName>
    </submittedName>
</protein>
<dbReference type="PANTHER" id="PTHR38471">
    <property type="entry name" value="FOUR HELIX BUNDLE PROTEIN"/>
    <property type="match status" value="1"/>
</dbReference>
<evidence type="ECO:0000313" key="2">
    <source>
        <dbReference type="Proteomes" id="UP000198756"/>
    </source>
</evidence>
<dbReference type="STRING" id="279824.SAMN03080617_01496"/>
<dbReference type="CDD" id="cd16377">
    <property type="entry name" value="23S_rRNA_IVP_like"/>
    <property type="match status" value="1"/>
</dbReference>
<dbReference type="SUPFAM" id="SSF158446">
    <property type="entry name" value="IVS-encoded protein-like"/>
    <property type="match status" value="1"/>
</dbReference>
<dbReference type="EMBL" id="FMXE01000008">
    <property type="protein sequence ID" value="SDA64140.1"/>
    <property type="molecule type" value="Genomic_DNA"/>
</dbReference>
<keyword evidence="2" id="KW-1185">Reference proteome</keyword>
<dbReference type="Gene3D" id="1.20.1440.60">
    <property type="entry name" value="23S rRNA-intervening sequence"/>
    <property type="match status" value="1"/>
</dbReference>
<dbReference type="Proteomes" id="UP000198756">
    <property type="component" value="Unassembled WGS sequence"/>
</dbReference>
<dbReference type="NCBIfam" id="TIGR02436">
    <property type="entry name" value="four helix bundle protein"/>
    <property type="match status" value="1"/>
</dbReference>
<dbReference type="Pfam" id="PF05635">
    <property type="entry name" value="23S_rRNA_IVP"/>
    <property type="match status" value="1"/>
</dbReference>
<dbReference type="InterPro" id="IPR036583">
    <property type="entry name" value="23S_rRNA_IVS_sf"/>
</dbReference>
<reference evidence="2" key="1">
    <citation type="submission" date="2016-10" db="EMBL/GenBank/DDBJ databases">
        <authorList>
            <person name="Varghese N."/>
            <person name="Submissions S."/>
        </authorList>
    </citation>
    <scope>NUCLEOTIDE SEQUENCE [LARGE SCALE GENOMIC DNA]</scope>
    <source>
        <strain evidence="2">DSM 22703</strain>
    </source>
</reference>
<dbReference type="InterPro" id="IPR012657">
    <property type="entry name" value="23S_rRNA-intervening_sequence"/>
</dbReference>
<dbReference type="AlphaFoldDB" id="A0A1G5X1R6"/>
<evidence type="ECO:0000313" key="1">
    <source>
        <dbReference type="EMBL" id="SDA64140.1"/>
    </source>
</evidence>
<name>A0A1G5X1R6_9BACT</name>
<dbReference type="OrthoDB" id="9811959at2"/>
<gene>
    <name evidence="1" type="ORF">SAMN03080617_01496</name>
</gene>
<proteinExistence type="predicted"/>
<sequence>MDYRDLIDYKKAFKLAMRIFEISKTFPREEKFSLTDQIRRSSRSICTNIGEGYRKRRYPAHFISKLSDSDMENTETQVWLNFALACKYIEEVTFKELDQEVIEIGRLLNFMMDNPEKFGSKKP</sequence>
<dbReference type="RefSeq" id="WP_092729315.1">
    <property type="nucleotide sequence ID" value="NZ_FMXE01000008.1"/>
</dbReference>
<accession>A0A1G5X1R6</accession>
<organism evidence="1 2">
    <name type="scientific">Algoriphagus alkaliphilus</name>
    <dbReference type="NCBI Taxonomy" id="279824"/>
    <lineage>
        <taxon>Bacteria</taxon>
        <taxon>Pseudomonadati</taxon>
        <taxon>Bacteroidota</taxon>
        <taxon>Cytophagia</taxon>
        <taxon>Cytophagales</taxon>
        <taxon>Cyclobacteriaceae</taxon>
        <taxon>Algoriphagus</taxon>
    </lineage>
</organism>
<dbReference type="PANTHER" id="PTHR38471:SF2">
    <property type="entry name" value="FOUR HELIX BUNDLE PROTEIN"/>
    <property type="match status" value="1"/>
</dbReference>